<organism evidence="2 3">
    <name type="scientific">Paramarasmius palmivorus</name>
    <dbReference type="NCBI Taxonomy" id="297713"/>
    <lineage>
        <taxon>Eukaryota</taxon>
        <taxon>Fungi</taxon>
        <taxon>Dikarya</taxon>
        <taxon>Basidiomycota</taxon>
        <taxon>Agaricomycotina</taxon>
        <taxon>Agaricomycetes</taxon>
        <taxon>Agaricomycetidae</taxon>
        <taxon>Agaricales</taxon>
        <taxon>Marasmiineae</taxon>
        <taxon>Marasmiaceae</taxon>
        <taxon>Paramarasmius</taxon>
    </lineage>
</organism>
<evidence type="ECO:0000256" key="1">
    <source>
        <dbReference type="SAM" id="MobiDB-lite"/>
    </source>
</evidence>
<evidence type="ECO:0000313" key="3">
    <source>
        <dbReference type="Proteomes" id="UP001383192"/>
    </source>
</evidence>
<feature type="compositionally biased region" description="Low complexity" evidence="1">
    <location>
        <begin position="1"/>
        <end position="27"/>
    </location>
</feature>
<feature type="compositionally biased region" description="Low complexity" evidence="1">
    <location>
        <begin position="60"/>
        <end position="80"/>
    </location>
</feature>
<sequence length="187" mass="20458">MFSERPTLPSLHTLDLPTLPSSTRPSSIYLPVPSPYDSGRQSLHAHAPHYAPRQLHRQRQLSTSTTTTSRTPSPPLSDSDYFTHSPSHSQSKQSGNNLRLIPCSFDEADAVVVVPPPSTCPEVEPSKALLLVGPALNHLRHPQRQIAKGARIHPYRFASTRKGTGSTREQSRRGSDSSDSTTSSVFS</sequence>
<feature type="compositionally biased region" description="Polar residues" evidence="1">
    <location>
        <begin position="82"/>
        <end position="96"/>
    </location>
</feature>
<evidence type="ECO:0000313" key="2">
    <source>
        <dbReference type="EMBL" id="KAK7060997.1"/>
    </source>
</evidence>
<proteinExistence type="predicted"/>
<dbReference type="AlphaFoldDB" id="A0AAW0EC00"/>
<reference evidence="2 3" key="1">
    <citation type="submission" date="2024-01" db="EMBL/GenBank/DDBJ databases">
        <title>A draft genome for a cacao thread blight-causing isolate of Paramarasmius palmivorus.</title>
        <authorList>
            <person name="Baruah I.K."/>
            <person name="Bukari Y."/>
            <person name="Amoako-Attah I."/>
            <person name="Meinhardt L.W."/>
            <person name="Bailey B.A."/>
            <person name="Cohen S.P."/>
        </authorList>
    </citation>
    <scope>NUCLEOTIDE SEQUENCE [LARGE SCALE GENOMIC DNA]</scope>
    <source>
        <strain evidence="2 3">GH-12</strain>
    </source>
</reference>
<protein>
    <submittedName>
        <fullName evidence="2">Uncharacterized protein</fullName>
    </submittedName>
</protein>
<dbReference type="EMBL" id="JAYKXP010000002">
    <property type="protein sequence ID" value="KAK7060997.1"/>
    <property type="molecule type" value="Genomic_DNA"/>
</dbReference>
<feature type="compositionally biased region" description="Low complexity" evidence="1">
    <location>
        <begin position="177"/>
        <end position="187"/>
    </location>
</feature>
<keyword evidence="3" id="KW-1185">Reference proteome</keyword>
<accession>A0AAW0EC00</accession>
<feature type="region of interest" description="Disordered" evidence="1">
    <location>
        <begin position="1"/>
        <end position="96"/>
    </location>
</feature>
<comment type="caution">
    <text evidence="2">The sequence shown here is derived from an EMBL/GenBank/DDBJ whole genome shotgun (WGS) entry which is preliminary data.</text>
</comment>
<dbReference type="Proteomes" id="UP001383192">
    <property type="component" value="Unassembled WGS sequence"/>
</dbReference>
<gene>
    <name evidence="2" type="ORF">VNI00_000732</name>
</gene>
<feature type="region of interest" description="Disordered" evidence="1">
    <location>
        <begin position="147"/>
        <end position="187"/>
    </location>
</feature>
<name>A0AAW0EC00_9AGAR</name>